<evidence type="ECO:0000313" key="2">
    <source>
        <dbReference type="EMBL" id="TCL02083.1"/>
    </source>
</evidence>
<evidence type="ECO:0000313" key="3">
    <source>
        <dbReference type="Proteomes" id="UP000294555"/>
    </source>
</evidence>
<evidence type="ECO:0000256" key="1">
    <source>
        <dbReference type="SAM" id="Phobius"/>
    </source>
</evidence>
<dbReference type="EMBL" id="SJOI01000001">
    <property type="protein sequence ID" value="TCL02083.1"/>
    <property type="molecule type" value="Genomic_DNA"/>
</dbReference>
<organism evidence="2 3">
    <name type="scientific">Sodalis ligni</name>
    <dbReference type="NCBI Taxonomy" id="2697027"/>
    <lineage>
        <taxon>Bacteria</taxon>
        <taxon>Pseudomonadati</taxon>
        <taxon>Pseudomonadota</taxon>
        <taxon>Gammaproteobacteria</taxon>
        <taxon>Enterobacterales</taxon>
        <taxon>Bruguierivoracaceae</taxon>
        <taxon>Sodalis</taxon>
    </lineage>
</organism>
<accession>A0A4R1N4T0</accession>
<keyword evidence="1" id="KW-0472">Membrane</keyword>
<keyword evidence="3" id="KW-1185">Reference proteome</keyword>
<dbReference type="AlphaFoldDB" id="A0A4R1N4T0"/>
<name>A0A4R1N4T0_9GAMM</name>
<gene>
    <name evidence="2" type="ORF">EZJ58_0075</name>
</gene>
<dbReference type="Proteomes" id="UP000294555">
    <property type="component" value="Unassembled WGS sequence"/>
</dbReference>
<proteinExistence type="predicted"/>
<keyword evidence="1" id="KW-0812">Transmembrane</keyword>
<feature type="transmembrane region" description="Helical" evidence="1">
    <location>
        <begin position="29"/>
        <end position="52"/>
    </location>
</feature>
<reference evidence="2 3" key="1">
    <citation type="submission" date="2019-02" db="EMBL/GenBank/DDBJ databases">
        <title>Investigation of anaerobic lignin degradation for improved lignocellulosic biofuels.</title>
        <authorList>
            <person name="Deangelis K."/>
        </authorList>
    </citation>
    <scope>NUCLEOTIDE SEQUENCE [LARGE SCALE GENOMIC DNA]</scope>
    <source>
        <strain evidence="2 3">159R</strain>
    </source>
</reference>
<feature type="transmembrane region" description="Helical" evidence="1">
    <location>
        <begin position="67"/>
        <end position="88"/>
    </location>
</feature>
<dbReference type="OrthoDB" id="2943409at2"/>
<sequence length="323" mass="37822">MSQLFNKQSIEYNVQRQMAIRRLYSKAKYVNSVNFIFSAVIPVALTALSAIFRSNGIITGQKIAPYFGYYGIAILLFTLMTGWWVSLLKNKAATIQEMYDCDLFGLAWNELKCGTKIARDDVFRAARHYIRRPKKRDLFTLWYIKKDYDLPELILSLLCQRENIGWDLSQRRILKRFLWGILVISLIALLTYGLFYRIRLEDFLYYVVFLLPLFRHFILQLNENIKTLSRSGRVKGFIEKKLNELKEQQSADGVKLAENIRMIQDEIFSHRISSTPVPDFLHAWYRRFNDEIAQDSFDDHFRELSNVRLISPAFSNEGGSPAP</sequence>
<comment type="caution">
    <text evidence="2">The sequence shown here is derived from an EMBL/GenBank/DDBJ whole genome shotgun (WGS) entry which is preliminary data.</text>
</comment>
<dbReference type="Pfam" id="PF18159">
    <property type="entry name" value="S_4TM"/>
    <property type="match status" value="1"/>
</dbReference>
<feature type="transmembrane region" description="Helical" evidence="1">
    <location>
        <begin position="177"/>
        <end position="197"/>
    </location>
</feature>
<dbReference type="InterPro" id="IPR049920">
    <property type="entry name" value="IK1_05631-like"/>
</dbReference>
<keyword evidence="1" id="KW-1133">Transmembrane helix</keyword>
<protein>
    <submittedName>
        <fullName evidence="2">Uncharacterized protein</fullName>
    </submittedName>
</protein>
<dbReference type="RefSeq" id="WP_132921058.1">
    <property type="nucleotide sequence ID" value="NZ_SJOI01000001.1"/>
</dbReference>